<sequence>MNMDWNHLDVYQYREKIALKIPCYRMLYDMMDRLLTVRLNMDEANVAVVGAGGGQELLTLGKRHPNWSFRGVDTSAHMLNLAQQRLKFAGIQLKADFIEGEVGQLEHQYDAATCMLVLHFVRDKRKFLQDIAARLPQGAPFSIASINGDIYSETFSWQMKAWKEHMLANGISEQEWGRFADSIGKHSHPIPALEVEALLEESGFTNVTRFFSAYLIDGWFAVKGGGKC</sequence>
<proteinExistence type="predicted"/>
<dbReference type="Proteomes" id="UP000196877">
    <property type="component" value="Chromosome"/>
</dbReference>
<dbReference type="InterPro" id="IPR013217">
    <property type="entry name" value="Methyltransf_12"/>
</dbReference>
<evidence type="ECO:0000313" key="2">
    <source>
        <dbReference type="EMBL" id="ASB91262.1"/>
    </source>
</evidence>
<accession>A0ABN5ALV7</accession>
<feature type="domain" description="Methyltransferase type 12" evidence="1">
    <location>
        <begin position="49"/>
        <end position="139"/>
    </location>
</feature>
<dbReference type="SUPFAM" id="SSF53335">
    <property type="entry name" value="S-adenosyl-L-methionine-dependent methyltransferases"/>
    <property type="match status" value="1"/>
</dbReference>
<dbReference type="Gene3D" id="3.40.50.150">
    <property type="entry name" value="Vaccinia Virus protein VP39"/>
    <property type="match status" value="1"/>
</dbReference>
<dbReference type="GeneID" id="92851301"/>
<gene>
    <name evidence="2" type="ORF">S101395_04774</name>
</gene>
<name>A0ABN5ALV7_9BACI</name>
<organism evidence="2 3">
    <name type="scientific">Bacillus sonorensis</name>
    <dbReference type="NCBI Taxonomy" id="119858"/>
    <lineage>
        <taxon>Bacteria</taxon>
        <taxon>Bacillati</taxon>
        <taxon>Bacillota</taxon>
        <taxon>Bacilli</taxon>
        <taxon>Bacillales</taxon>
        <taxon>Bacillaceae</taxon>
        <taxon>Bacillus</taxon>
    </lineage>
</organism>
<dbReference type="Pfam" id="PF08242">
    <property type="entry name" value="Methyltransf_12"/>
    <property type="match status" value="1"/>
</dbReference>
<dbReference type="PANTHER" id="PTHR43861">
    <property type="entry name" value="TRANS-ACONITATE 2-METHYLTRANSFERASE-RELATED"/>
    <property type="match status" value="1"/>
</dbReference>
<evidence type="ECO:0000259" key="1">
    <source>
        <dbReference type="Pfam" id="PF08242"/>
    </source>
</evidence>
<dbReference type="EMBL" id="CP021920">
    <property type="protein sequence ID" value="ASB91262.1"/>
    <property type="molecule type" value="Genomic_DNA"/>
</dbReference>
<keyword evidence="3" id="KW-1185">Reference proteome</keyword>
<evidence type="ECO:0000313" key="3">
    <source>
        <dbReference type="Proteomes" id="UP000196877"/>
    </source>
</evidence>
<protein>
    <recommendedName>
        <fullName evidence="1">Methyltransferase type 12 domain-containing protein</fullName>
    </recommendedName>
</protein>
<dbReference type="RefSeq" id="WP_006640037.1">
    <property type="nucleotide sequence ID" value="NZ_CABJEH010000010.1"/>
</dbReference>
<dbReference type="InterPro" id="IPR029063">
    <property type="entry name" value="SAM-dependent_MTases_sf"/>
</dbReference>
<reference evidence="2 3" key="1">
    <citation type="submission" date="2017-06" db="EMBL/GenBank/DDBJ databases">
        <title>Genome sequence of Bacillus sonorensis strain SRCM101395.</title>
        <authorList>
            <person name="Cho S.H."/>
        </authorList>
    </citation>
    <scope>NUCLEOTIDE SEQUENCE [LARGE SCALE GENOMIC DNA]</scope>
    <source>
        <strain evidence="2 3">SRCM101395</strain>
    </source>
</reference>